<proteinExistence type="predicted"/>
<dbReference type="GO" id="GO:0046872">
    <property type="term" value="F:metal ion binding"/>
    <property type="evidence" value="ECO:0007669"/>
    <property type="project" value="UniProtKB-KW"/>
</dbReference>
<evidence type="ECO:0000313" key="5">
    <source>
        <dbReference type="EMBL" id="SEU13573.1"/>
    </source>
</evidence>
<feature type="compositionally biased region" description="Gly residues" evidence="3">
    <location>
        <begin position="53"/>
        <end position="67"/>
    </location>
</feature>
<evidence type="ECO:0000259" key="4">
    <source>
        <dbReference type="PROSITE" id="PS51677"/>
    </source>
</evidence>
<name>A0A1I0JUA8_9ACTN</name>
<protein>
    <submittedName>
        <fullName evidence="5">Peptidoglycan/xylan/chitin deacetylase, PgdA/CDA1 family</fullName>
    </submittedName>
</protein>
<dbReference type="PROSITE" id="PS51677">
    <property type="entry name" value="NODB"/>
    <property type="match status" value="1"/>
</dbReference>
<dbReference type="RefSeq" id="WP_245774945.1">
    <property type="nucleotide sequence ID" value="NZ_FOHX01000006.1"/>
</dbReference>
<organism evidence="5 6">
    <name type="scientific">Nonomuraea wenchangensis</name>
    <dbReference type="NCBI Taxonomy" id="568860"/>
    <lineage>
        <taxon>Bacteria</taxon>
        <taxon>Bacillati</taxon>
        <taxon>Actinomycetota</taxon>
        <taxon>Actinomycetes</taxon>
        <taxon>Streptosporangiales</taxon>
        <taxon>Streptosporangiaceae</taxon>
        <taxon>Nonomuraea</taxon>
    </lineage>
</organism>
<dbReference type="GO" id="GO:0005975">
    <property type="term" value="P:carbohydrate metabolic process"/>
    <property type="evidence" value="ECO:0007669"/>
    <property type="project" value="InterPro"/>
</dbReference>
<gene>
    <name evidence="5" type="ORF">SAMN05421811_106182</name>
</gene>
<evidence type="ECO:0000256" key="3">
    <source>
        <dbReference type="SAM" id="MobiDB-lite"/>
    </source>
</evidence>
<dbReference type="PANTHER" id="PTHR10587">
    <property type="entry name" value="GLYCOSYL TRANSFERASE-RELATED"/>
    <property type="match status" value="1"/>
</dbReference>
<evidence type="ECO:0000313" key="6">
    <source>
        <dbReference type="Proteomes" id="UP000199361"/>
    </source>
</evidence>
<feature type="compositionally biased region" description="Low complexity" evidence="3">
    <location>
        <begin position="68"/>
        <end position="118"/>
    </location>
</feature>
<dbReference type="STRING" id="568860.SAMN05421811_106182"/>
<feature type="compositionally biased region" description="Polar residues" evidence="3">
    <location>
        <begin position="36"/>
        <end position="46"/>
    </location>
</feature>
<dbReference type="Proteomes" id="UP000199361">
    <property type="component" value="Unassembled WGS sequence"/>
</dbReference>
<dbReference type="GO" id="GO:0016810">
    <property type="term" value="F:hydrolase activity, acting on carbon-nitrogen (but not peptide) bonds"/>
    <property type="evidence" value="ECO:0007669"/>
    <property type="project" value="InterPro"/>
</dbReference>
<dbReference type="InterPro" id="IPR050248">
    <property type="entry name" value="Polysacc_deacetylase_ArnD"/>
</dbReference>
<keyword evidence="6" id="KW-1185">Reference proteome</keyword>
<keyword evidence="2" id="KW-0378">Hydrolase</keyword>
<sequence length="339" mass="35074">MSAGAARRGAARVAAVVTMAAAMCATVHQRLDAGTLQPTDATPTRSTAPRLAGGAGAGPTGSTGTGLAGSTAPRPTPSATPSATPSSVPSATPSATPSSSAGATPSPTPSSGAGAAVVARVEAGREKPVNRPAGQPVDCRRVKCVALTFDDGPGPYTDTLLRHLAAHQAPATFFVVGQNVAAYPSVLRRTAAAGHEIGNHTWSHQDLTKLSAAAVRTELARTDEAVRAAVGFVPALVRPPYGAFDNTLRVRIKRPLVLWSVDTLDWLHRDSARVARVAIRSARPGGIILFHDIHPTTVKAIPRVLKALSRKGYTFVTVSQLFDGRPPRLVYEGDAPHQG</sequence>
<dbReference type="SUPFAM" id="SSF88713">
    <property type="entry name" value="Glycoside hydrolase/deacetylase"/>
    <property type="match status" value="1"/>
</dbReference>
<dbReference type="Gene3D" id="3.20.20.370">
    <property type="entry name" value="Glycoside hydrolase/deacetylase"/>
    <property type="match status" value="1"/>
</dbReference>
<reference evidence="5 6" key="1">
    <citation type="submission" date="2016-10" db="EMBL/GenBank/DDBJ databases">
        <authorList>
            <person name="de Groot N.N."/>
        </authorList>
    </citation>
    <scope>NUCLEOTIDE SEQUENCE [LARGE SCALE GENOMIC DNA]</scope>
    <source>
        <strain evidence="5 6">CGMCC 4.5598</strain>
    </source>
</reference>
<dbReference type="InterPro" id="IPR002509">
    <property type="entry name" value="NODB_dom"/>
</dbReference>
<feature type="region of interest" description="Disordered" evidence="3">
    <location>
        <begin position="35"/>
        <end position="118"/>
    </location>
</feature>
<dbReference type="CDD" id="cd10954">
    <property type="entry name" value="CE4_CtAXE_like"/>
    <property type="match status" value="1"/>
</dbReference>
<keyword evidence="1" id="KW-0479">Metal-binding</keyword>
<dbReference type="EMBL" id="FOHX01000006">
    <property type="protein sequence ID" value="SEU13573.1"/>
    <property type="molecule type" value="Genomic_DNA"/>
</dbReference>
<evidence type="ECO:0000256" key="2">
    <source>
        <dbReference type="ARBA" id="ARBA00022801"/>
    </source>
</evidence>
<dbReference type="InterPro" id="IPR011330">
    <property type="entry name" value="Glyco_hydro/deAcase_b/a-brl"/>
</dbReference>
<feature type="domain" description="NodB homology" evidence="4">
    <location>
        <begin position="143"/>
        <end position="316"/>
    </location>
</feature>
<evidence type="ECO:0000256" key="1">
    <source>
        <dbReference type="ARBA" id="ARBA00022723"/>
    </source>
</evidence>
<dbReference type="PANTHER" id="PTHR10587:SF133">
    <property type="entry name" value="CHITIN DEACETYLASE 1-RELATED"/>
    <property type="match status" value="1"/>
</dbReference>
<accession>A0A1I0JUA8</accession>
<dbReference type="GO" id="GO:0016020">
    <property type="term" value="C:membrane"/>
    <property type="evidence" value="ECO:0007669"/>
    <property type="project" value="TreeGrafter"/>
</dbReference>
<dbReference type="Pfam" id="PF01522">
    <property type="entry name" value="Polysacc_deac_1"/>
    <property type="match status" value="1"/>
</dbReference>
<dbReference type="AlphaFoldDB" id="A0A1I0JUA8"/>